<evidence type="ECO:0000256" key="2">
    <source>
        <dbReference type="SAM" id="Phobius"/>
    </source>
</evidence>
<feature type="region of interest" description="Disordered" evidence="1">
    <location>
        <begin position="181"/>
        <end position="237"/>
    </location>
</feature>
<dbReference type="AlphaFoldDB" id="A0AAV7X760"/>
<dbReference type="SUPFAM" id="SSF54236">
    <property type="entry name" value="Ubiquitin-like"/>
    <property type="match status" value="1"/>
</dbReference>
<feature type="transmembrane region" description="Helical" evidence="2">
    <location>
        <begin position="383"/>
        <end position="401"/>
    </location>
</feature>
<dbReference type="PANTHER" id="PTHR14557:SF5">
    <property type="entry name" value="UBIQUITIN-LIKE DOMAIN-CONTAINING PROTEIN"/>
    <property type="match status" value="1"/>
</dbReference>
<keyword evidence="2" id="KW-0812">Transmembrane</keyword>
<evidence type="ECO:0000313" key="5">
    <source>
        <dbReference type="Proteomes" id="UP001075354"/>
    </source>
</evidence>
<feature type="domain" description="Ubiquitin-like" evidence="3">
    <location>
        <begin position="243"/>
        <end position="311"/>
    </location>
</feature>
<keyword evidence="2" id="KW-0472">Membrane</keyword>
<dbReference type="InterPro" id="IPR029071">
    <property type="entry name" value="Ubiquitin-like_domsf"/>
</dbReference>
<gene>
    <name evidence="4" type="ORF">ONE63_003938</name>
</gene>
<name>A0AAV7X760_9NEOP</name>
<evidence type="ECO:0000259" key="3">
    <source>
        <dbReference type="PROSITE" id="PS50053"/>
    </source>
</evidence>
<proteinExistence type="predicted"/>
<organism evidence="4 5">
    <name type="scientific">Megalurothrips usitatus</name>
    <name type="common">bean blossom thrips</name>
    <dbReference type="NCBI Taxonomy" id="439358"/>
    <lineage>
        <taxon>Eukaryota</taxon>
        <taxon>Metazoa</taxon>
        <taxon>Ecdysozoa</taxon>
        <taxon>Arthropoda</taxon>
        <taxon>Hexapoda</taxon>
        <taxon>Insecta</taxon>
        <taxon>Pterygota</taxon>
        <taxon>Neoptera</taxon>
        <taxon>Paraneoptera</taxon>
        <taxon>Thysanoptera</taxon>
        <taxon>Terebrantia</taxon>
        <taxon>Thripoidea</taxon>
        <taxon>Thripidae</taxon>
        <taxon>Megalurothrips</taxon>
    </lineage>
</organism>
<dbReference type="PANTHER" id="PTHR14557">
    <property type="entry name" value="PROTEIN C7ORF21"/>
    <property type="match status" value="1"/>
</dbReference>
<keyword evidence="2" id="KW-1133">Transmembrane helix</keyword>
<feature type="transmembrane region" description="Helical" evidence="2">
    <location>
        <begin position="12"/>
        <end position="30"/>
    </location>
</feature>
<reference evidence="4" key="1">
    <citation type="submission" date="2022-12" db="EMBL/GenBank/DDBJ databases">
        <title>Chromosome-level genome assembly of the bean flower thrips Megalurothrips usitatus.</title>
        <authorList>
            <person name="Ma L."/>
            <person name="Liu Q."/>
            <person name="Li H."/>
            <person name="Cai W."/>
        </authorList>
    </citation>
    <scope>NUCLEOTIDE SEQUENCE</scope>
    <source>
        <strain evidence="4">Cailab_2022a</strain>
    </source>
</reference>
<sequence>MPVIEGVGDEVFQVLMVALVVILGIVGWWSTSISEQPLIRTVLILEPRHHTAAENTTTTTTPSPPQDTGQNTSSSSTAARTEAVAAPDTSSSASKNESQASQSSSEQQPEAAGQADPGAGASKPEGSSSSPVPAIPNVNEASQEASGNAEIEEAFTDTSSPTNELRRRRLQFFSDIQVADETVNSCSSRPPESTSSMDVHIGDDSAETSSSISGHQETDTDQQGSQTESESAPSDPCQACDDIRIKLKFLNDNHKTVQGKLQEPLGDFKRRNFAVEIAARKVIRLIFNGQVLQSDERTLQNYGLFDNCVVHCLVHNQRTTNPNVENATTNNSGEDLHFGGIDAGDTREWDMSNVMYISMFVILSAIWYLRINFSQLFSATSTVALFGLSGIFVIFLVGMYIPDQEVIRT</sequence>
<keyword evidence="5" id="KW-1185">Reference proteome</keyword>
<dbReference type="PROSITE" id="PS50053">
    <property type="entry name" value="UBIQUITIN_2"/>
    <property type="match status" value="1"/>
</dbReference>
<evidence type="ECO:0000313" key="4">
    <source>
        <dbReference type="EMBL" id="KAJ1520850.1"/>
    </source>
</evidence>
<feature type="region of interest" description="Disordered" evidence="1">
    <location>
        <begin position="53"/>
        <end position="163"/>
    </location>
</feature>
<dbReference type="CDD" id="cd17057">
    <property type="entry name" value="Ubl_TMUB1_like"/>
    <property type="match status" value="1"/>
</dbReference>
<dbReference type="Proteomes" id="UP001075354">
    <property type="component" value="Chromosome 14"/>
</dbReference>
<protein>
    <recommendedName>
        <fullName evidence="3">Ubiquitin-like domain-containing protein</fullName>
    </recommendedName>
</protein>
<dbReference type="SMART" id="SM00213">
    <property type="entry name" value="UBQ"/>
    <property type="match status" value="1"/>
</dbReference>
<feature type="compositionally biased region" description="Polar residues" evidence="1">
    <location>
        <begin position="207"/>
        <end position="232"/>
    </location>
</feature>
<dbReference type="InterPro" id="IPR000626">
    <property type="entry name" value="Ubiquitin-like_dom"/>
</dbReference>
<dbReference type="GO" id="GO:0036503">
    <property type="term" value="P:ERAD pathway"/>
    <property type="evidence" value="ECO:0007669"/>
    <property type="project" value="InterPro"/>
</dbReference>
<dbReference type="InterPro" id="IPR040352">
    <property type="entry name" value="TMUB1/2"/>
</dbReference>
<feature type="compositionally biased region" description="Low complexity" evidence="1">
    <location>
        <begin position="72"/>
        <end position="115"/>
    </location>
</feature>
<evidence type="ECO:0000256" key="1">
    <source>
        <dbReference type="SAM" id="MobiDB-lite"/>
    </source>
</evidence>
<accession>A0AAV7X760</accession>
<dbReference type="Gene3D" id="3.10.20.90">
    <property type="entry name" value="Phosphatidylinositol 3-kinase Catalytic Subunit, Chain A, domain 1"/>
    <property type="match status" value="1"/>
</dbReference>
<dbReference type="Pfam" id="PF00240">
    <property type="entry name" value="ubiquitin"/>
    <property type="match status" value="1"/>
</dbReference>
<feature type="compositionally biased region" description="Low complexity" evidence="1">
    <location>
        <begin position="185"/>
        <end position="196"/>
    </location>
</feature>
<dbReference type="EMBL" id="JAPTSV010000014">
    <property type="protein sequence ID" value="KAJ1520850.1"/>
    <property type="molecule type" value="Genomic_DNA"/>
</dbReference>
<feature type="transmembrane region" description="Helical" evidence="2">
    <location>
        <begin position="354"/>
        <end position="371"/>
    </location>
</feature>
<comment type="caution">
    <text evidence="4">The sequence shown here is derived from an EMBL/GenBank/DDBJ whole genome shotgun (WGS) entry which is preliminary data.</text>
</comment>